<feature type="region of interest" description="Disordered" evidence="1">
    <location>
        <begin position="494"/>
        <end position="520"/>
    </location>
</feature>
<dbReference type="Proteomes" id="UP000218209">
    <property type="component" value="Unassembled WGS sequence"/>
</dbReference>
<feature type="compositionally biased region" description="Low complexity" evidence="1">
    <location>
        <begin position="463"/>
        <end position="473"/>
    </location>
</feature>
<dbReference type="EMBL" id="KV918954">
    <property type="protein sequence ID" value="OSX74285.1"/>
    <property type="molecule type" value="Genomic_DNA"/>
</dbReference>
<feature type="region of interest" description="Disordered" evidence="1">
    <location>
        <begin position="190"/>
        <end position="244"/>
    </location>
</feature>
<accession>A0A1X6P0H7</accession>
<feature type="region of interest" description="Disordered" evidence="1">
    <location>
        <begin position="415"/>
        <end position="434"/>
    </location>
</feature>
<feature type="compositionally biased region" description="Acidic residues" evidence="1">
    <location>
        <begin position="126"/>
        <end position="138"/>
    </location>
</feature>
<gene>
    <name evidence="2" type="ORF">BU14_0296s0001</name>
</gene>
<dbReference type="AlphaFoldDB" id="A0A1X6P0H7"/>
<feature type="region of interest" description="Disordered" evidence="1">
    <location>
        <begin position="123"/>
        <end position="143"/>
    </location>
</feature>
<feature type="compositionally biased region" description="Basic and acidic residues" evidence="1">
    <location>
        <begin position="447"/>
        <end position="460"/>
    </location>
</feature>
<evidence type="ECO:0000313" key="2">
    <source>
        <dbReference type="EMBL" id="OSX74285.1"/>
    </source>
</evidence>
<feature type="region of interest" description="Disordered" evidence="1">
    <location>
        <begin position="752"/>
        <end position="782"/>
    </location>
</feature>
<sequence>MGKWNPDLPTEEWEAQDSRSVLLIDNAAIHFDEADDLACQYGILVLRRPPGERNLLLKKWNAAESAQDRLAGDVMPNGERMGKYVGLIVDIGLASLTTAQCARQIERVYWKWLRQDAAYVGAGGGENDEGEEEGEHEQEEEKAASVRRCLKGMLVGKTVVQKIRNGLLPCSFIDLNNDVLAACLKGSEQGKEDERPLSQAQGASATVKAAQRGHPRVTSPLRQRNSKQHEAEDGKQRPSTVASTSRDIMLGAVHQPCISAADASKKPLQCQEFEIIDSQASKKHSLSHGSGWRRTLMKRRKRPDSESFCIQKTNSLTEHWAVSGSLETIARRSAPCDDEAHRVSKSDLVANLTCRHPGRHGCRRHVILRCAGHVMGMKGGRPPAVAGLSLDEKAVWARTYSSAYKRALTAASNARKLTRRRELQGDVAGSSSGLHSIPKEVAMAAAHEELSRFSEARDPSPRAPTVTATTPAVPQLPLSSPPYVALVGVTASPLRPPPASPSASSSHPPDSRSFSPPLPSLSDGEALDLVDLRSVCGAGAPNLRRALAVCWPVACPHPFLVQSVNAALAASRRVEAMRAGTWALGEPLDMVRKAHMKGGAGLWVFSEGVGAKQVAVALEEAADILLDLLVVIFKTTVAAEATARGAKGDCGRRQLGLDAGCLARLGLVPGLRAGLAAIDGICSVLAHIFSAPHFFYSPVSHFLEPGAAQQLAHTDAALTSLVGANAPRLLSGLLAIQEDTRLHAWPGLQRKTVESEGETTMGKDAGSARGQGTRGAKRGRRARGRVERMRGKGRAQKIARVPDTEATFAAMEEDVFVLRVPVGCFAVFRGDATHAGAGNPAQAPRWRMQVYLLCQGFSELEMLKDTSIVTCCHARVDHPAVQEGGDNVQLLNQQRPRPAGRETTASQAGGGSDCSISLLPIGN</sequence>
<name>A0A1X6P0H7_PORUM</name>
<protein>
    <submittedName>
        <fullName evidence="2">Uncharacterized protein</fullName>
    </submittedName>
</protein>
<feature type="compositionally biased region" description="Low complexity" evidence="1">
    <location>
        <begin position="501"/>
        <end position="520"/>
    </location>
</feature>
<evidence type="ECO:0000313" key="3">
    <source>
        <dbReference type="Proteomes" id="UP000218209"/>
    </source>
</evidence>
<feature type="region of interest" description="Disordered" evidence="1">
    <location>
        <begin position="447"/>
        <end position="474"/>
    </location>
</feature>
<keyword evidence="3" id="KW-1185">Reference proteome</keyword>
<evidence type="ECO:0000256" key="1">
    <source>
        <dbReference type="SAM" id="MobiDB-lite"/>
    </source>
</evidence>
<organism evidence="2 3">
    <name type="scientific">Porphyra umbilicalis</name>
    <name type="common">Purple laver</name>
    <name type="synonym">Red alga</name>
    <dbReference type="NCBI Taxonomy" id="2786"/>
    <lineage>
        <taxon>Eukaryota</taxon>
        <taxon>Rhodophyta</taxon>
        <taxon>Bangiophyceae</taxon>
        <taxon>Bangiales</taxon>
        <taxon>Bangiaceae</taxon>
        <taxon>Porphyra</taxon>
    </lineage>
</organism>
<proteinExistence type="predicted"/>
<feature type="compositionally biased region" description="Basic and acidic residues" evidence="1">
    <location>
        <begin position="227"/>
        <end position="236"/>
    </location>
</feature>
<reference evidence="2 3" key="1">
    <citation type="submission" date="2017-03" db="EMBL/GenBank/DDBJ databases">
        <title>WGS assembly of Porphyra umbilicalis.</title>
        <authorList>
            <person name="Brawley S.H."/>
            <person name="Blouin N.A."/>
            <person name="Ficko-Blean E."/>
            <person name="Wheeler G.L."/>
            <person name="Lohr M."/>
            <person name="Goodson H.V."/>
            <person name="Jenkins J.W."/>
            <person name="Blaby-Haas C.E."/>
            <person name="Helliwell K.E."/>
            <person name="Chan C."/>
            <person name="Marriage T."/>
            <person name="Bhattacharya D."/>
            <person name="Klein A.S."/>
            <person name="Badis Y."/>
            <person name="Brodie J."/>
            <person name="Cao Y."/>
            <person name="Collen J."/>
            <person name="Dittami S.M."/>
            <person name="Gachon C.M."/>
            <person name="Green B.R."/>
            <person name="Karpowicz S."/>
            <person name="Kim J.W."/>
            <person name="Kudahl U."/>
            <person name="Lin S."/>
            <person name="Michel G."/>
            <person name="Mittag M."/>
            <person name="Olson B.J."/>
            <person name="Pangilinan J."/>
            <person name="Peng Y."/>
            <person name="Qiu H."/>
            <person name="Shu S."/>
            <person name="Singer J.T."/>
            <person name="Smith A.G."/>
            <person name="Sprecher B.N."/>
            <person name="Wagner V."/>
            <person name="Wang W."/>
            <person name="Wang Z.-Y."/>
            <person name="Yan J."/>
            <person name="Yarish C."/>
            <person name="Zoeuner-Riek S."/>
            <person name="Zhuang Y."/>
            <person name="Zou Y."/>
            <person name="Lindquist E.A."/>
            <person name="Grimwood J."/>
            <person name="Barry K."/>
            <person name="Rokhsar D.S."/>
            <person name="Schmutz J."/>
            <person name="Stiller J.W."/>
            <person name="Grossman A.R."/>
            <person name="Prochnik S.E."/>
        </authorList>
    </citation>
    <scope>NUCLEOTIDE SEQUENCE [LARGE SCALE GENOMIC DNA]</scope>
    <source>
        <strain evidence="2">4086291</strain>
    </source>
</reference>